<protein>
    <submittedName>
        <fullName evidence="1">Uncharacterized protein</fullName>
    </submittedName>
</protein>
<proteinExistence type="predicted"/>
<dbReference type="AlphaFoldDB" id="A0A1G9CPT6"/>
<gene>
    <name evidence="1" type="ORF">SAMN05192566_1559</name>
</gene>
<name>A0A1G9CPT6_9PROT</name>
<organism evidence="1 2">
    <name type="scientific">Methylophilus rhizosphaerae</name>
    <dbReference type="NCBI Taxonomy" id="492660"/>
    <lineage>
        <taxon>Bacteria</taxon>
        <taxon>Pseudomonadati</taxon>
        <taxon>Pseudomonadota</taxon>
        <taxon>Betaproteobacteria</taxon>
        <taxon>Nitrosomonadales</taxon>
        <taxon>Methylophilaceae</taxon>
        <taxon>Methylophilus</taxon>
    </lineage>
</organism>
<dbReference type="RefSeq" id="WP_176755237.1">
    <property type="nucleotide sequence ID" value="NZ_FNFX01000003.1"/>
</dbReference>
<sequence>MCIANQNYIIQAIEAVLTWDISDDAVSSAVADQAKLMAGFDCEQSYLDIQQ</sequence>
<keyword evidence="2" id="KW-1185">Reference proteome</keyword>
<evidence type="ECO:0000313" key="1">
    <source>
        <dbReference type="EMBL" id="SDK53464.1"/>
    </source>
</evidence>
<dbReference type="Proteomes" id="UP000198629">
    <property type="component" value="Unassembled WGS sequence"/>
</dbReference>
<reference evidence="2" key="1">
    <citation type="submission" date="2016-10" db="EMBL/GenBank/DDBJ databases">
        <authorList>
            <person name="Varghese N."/>
            <person name="Submissions S."/>
        </authorList>
    </citation>
    <scope>NUCLEOTIDE SEQUENCE [LARGE SCALE GENOMIC DNA]</scope>
    <source>
        <strain evidence="2">CBMB127</strain>
    </source>
</reference>
<accession>A0A1G9CPT6</accession>
<evidence type="ECO:0000313" key="2">
    <source>
        <dbReference type="Proteomes" id="UP000198629"/>
    </source>
</evidence>
<dbReference type="EMBL" id="FNFX01000003">
    <property type="protein sequence ID" value="SDK53464.1"/>
    <property type="molecule type" value="Genomic_DNA"/>
</dbReference>
<dbReference type="STRING" id="492660.SAMN05192566_1559"/>